<dbReference type="Proteomes" id="UP000005408">
    <property type="component" value="Unassembled WGS sequence"/>
</dbReference>
<accession>A0A8W8J6P8</accession>
<evidence type="ECO:0000256" key="1">
    <source>
        <dbReference type="SAM" id="Coils"/>
    </source>
</evidence>
<dbReference type="EnsemblMetazoa" id="G17531.1">
    <property type="protein sequence ID" value="G17531.1:cds"/>
    <property type="gene ID" value="G17531"/>
</dbReference>
<proteinExistence type="predicted"/>
<evidence type="ECO:0000313" key="3">
    <source>
        <dbReference type="Proteomes" id="UP000005408"/>
    </source>
</evidence>
<organism evidence="2 3">
    <name type="scientific">Magallana gigas</name>
    <name type="common">Pacific oyster</name>
    <name type="synonym">Crassostrea gigas</name>
    <dbReference type="NCBI Taxonomy" id="29159"/>
    <lineage>
        <taxon>Eukaryota</taxon>
        <taxon>Metazoa</taxon>
        <taxon>Spiralia</taxon>
        <taxon>Lophotrochozoa</taxon>
        <taxon>Mollusca</taxon>
        <taxon>Bivalvia</taxon>
        <taxon>Autobranchia</taxon>
        <taxon>Pteriomorphia</taxon>
        <taxon>Ostreida</taxon>
        <taxon>Ostreoidea</taxon>
        <taxon>Ostreidae</taxon>
        <taxon>Magallana</taxon>
    </lineage>
</organism>
<feature type="coiled-coil region" evidence="1">
    <location>
        <begin position="51"/>
        <end position="115"/>
    </location>
</feature>
<reference evidence="2" key="1">
    <citation type="submission" date="2022-08" db="UniProtKB">
        <authorList>
            <consortium name="EnsemblMetazoa"/>
        </authorList>
    </citation>
    <scope>IDENTIFICATION</scope>
    <source>
        <strain evidence="2">05x7-T-G4-1.051#20</strain>
    </source>
</reference>
<evidence type="ECO:0000313" key="2">
    <source>
        <dbReference type="EnsemblMetazoa" id="G17531.1:cds"/>
    </source>
</evidence>
<sequence>MWNGIDVDAVKKMTVKLNSLEQRLTRKYPYLHDVSVPLSNKNSNKANERWVRDMENRIEILENTILQKNSDKKFQFLEETVKELSKQQALNNKRTEKLEAIVRDQEKTISKLREEKIQIKKPGSVIRDFLVSPEYEHDEYDAYNHSGTPQRIRSTAASSDLRDIDSINKRLLFPTTQRPVTTPTILAFYAYMATDSLLQYSILWCLVS</sequence>
<dbReference type="AlphaFoldDB" id="A0A8W8J6P8"/>
<keyword evidence="1" id="KW-0175">Coiled coil</keyword>
<protein>
    <submittedName>
        <fullName evidence="2">Uncharacterized protein</fullName>
    </submittedName>
</protein>
<name>A0A8W8J6P8_MAGGI</name>
<keyword evidence="3" id="KW-1185">Reference proteome</keyword>